<dbReference type="InterPro" id="IPR056599">
    <property type="entry name" value="AAA_lid_fung"/>
</dbReference>
<comment type="caution">
    <text evidence="3">The sequence shown here is derived from an EMBL/GenBank/DDBJ whole genome shotgun (WGS) entry which is preliminary data.</text>
</comment>
<keyword evidence="3" id="KW-0378">Hydrolase</keyword>
<dbReference type="SMART" id="SM00382">
    <property type="entry name" value="AAA"/>
    <property type="match status" value="1"/>
</dbReference>
<dbReference type="InterPro" id="IPR054289">
    <property type="entry name" value="DUF7025"/>
</dbReference>
<dbReference type="InterPro" id="IPR003593">
    <property type="entry name" value="AAA+_ATPase"/>
</dbReference>
<dbReference type="CDD" id="cd19481">
    <property type="entry name" value="RecA-like_protease"/>
    <property type="match status" value="1"/>
</dbReference>
<dbReference type="PANTHER" id="PTHR46411">
    <property type="entry name" value="FAMILY ATPASE, PUTATIVE-RELATED"/>
    <property type="match status" value="1"/>
</dbReference>
<feature type="region of interest" description="Disordered" evidence="1">
    <location>
        <begin position="44"/>
        <end position="115"/>
    </location>
</feature>
<dbReference type="InterPro" id="IPR003959">
    <property type="entry name" value="ATPase_AAA_core"/>
</dbReference>
<evidence type="ECO:0000313" key="3">
    <source>
        <dbReference type="EMBL" id="KAK8861892.1"/>
    </source>
</evidence>
<proteinExistence type="predicted"/>
<dbReference type="EMBL" id="JAPCWZ010000005">
    <property type="protein sequence ID" value="KAK8861892.1"/>
    <property type="molecule type" value="Genomic_DNA"/>
</dbReference>
<dbReference type="Pfam" id="PF00004">
    <property type="entry name" value="AAA"/>
    <property type="match status" value="1"/>
</dbReference>
<reference evidence="3 4" key="1">
    <citation type="journal article" date="2024" name="IMA Fungus">
        <title>Apiospora arundinis, a panoply of carbohydrate-active enzymes and secondary metabolites.</title>
        <authorList>
            <person name="Sorensen T."/>
            <person name="Petersen C."/>
            <person name="Muurmann A.T."/>
            <person name="Christiansen J.V."/>
            <person name="Brundto M.L."/>
            <person name="Overgaard C.K."/>
            <person name="Boysen A.T."/>
            <person name="Wollenberg R.D."/>
            <person name="Larsen T.O."/>
            <person name="Sorensen J.L."/>
            <person name="Nielsen K.L."/>
            <person name="Sondergaard T.E."/>
        </authorList>
    </citation>
    <scope>NUCLEOTIDE SEQUENCE [LARGE SCALE GENOMIC DNA]</scope>
    <source>
        <strain evidence="3 4">AAU 773</strain>
    </source>
</reference>
<dbReference type="Gene3D" id="3.40.50.300">
    <property type="entry name" value="P-loop containing nucleotide triphosphate hydrolases"/>
    <property type="match status" value="1"/>
</dbReference>
<dbReference type="InterPro" id="IPR027417">
    <property type="entry name" value="P-loop_NTPase"/>
</dbReference>
<accession>A0ABR2IE52</accession>
<name>A0ABR2IE52_9PEZI</name>
<dbReference type="GO" id="GO:0016787">
    <property type="term" value="F:hydrolase activity"/>
    <property type="evidence" value="ECO:0007669"/>
    <property type="project" value="UniProtKB-KW"/>
</dbReference>
<protein>
    <submittedName>
        <fullName evidence="3">P-loop containing nucleoside triphosphate hydrolase protein</fullName>
    </submittedName>
</protein>
<dbReference type="SUPFAM" id="SSF52540">
    <property type="entry name" value="P-loop containing nucleoside triphosphate hydrolases"/>
    <property type="match status" value="1"/>
</dbReference>
<evidence type="ECO:0000313" key="4">
    <source>
        <dbReference type="Proteomes" id="UP001390339"/>
    </source>
</evidence>
<dbReference type="PANTHER" id="PTHR46411:SF4">
    <property type="entry name" value="AAA+ ATPASE DOMAIN-CONTAINING PROTEIN"/>
    <property type="match status" value="1"/>
</dbReference>
<sequence length="798" mass="90430">MAEPQSVNTVGAGPAEAKLILGELLDLKKKLTELELKYQSLASLNGLESKLPAPPVGERKDKTSATTQTSSTGDEDIGKKRASRAKIITSTQTQDGDHIEKTEEELSKKQDKGPQEHAFTLKKLASRGYSEIDISNPDLWELLKEHLGWFPNHIFRGSAVTLYSPFQPFIFEWKALWEAALKDPEGDKDKQAREDLALLLQTISNGHSGDVNLDRYFKAMPSYMTPGAETVQFQDLWTVFPPGTLIYGTPFQNEDQLFVVKENKGAWPRRDPRRSTLEYTPWRLEAWSYDWNDGSFGRTSFMLSFDPFDGYLPLTSLDYYPFKLHLKHDSVWEKLVSRGKVFRELCKAKRGLRLFQYDGDAVMEKKGFSGLIQENRPEPFDIPVEILTRASSDMASRIRGKHAGGVPAKSTKVTDRVMVDYASYFQYGPDRGRNGALSPGDSNLNCVCADCMANEGLMTRYRTRFDKRAEEKEWADEQYALCPPRVLGYILRDKQWAQLQVDKVQSISHDETSDAWNSRLKLANKDTKLMLFDLVRSHNAKNRDGKDEIEELEVDDIVPGKGKGLVILLYGPPGVGKTTTAETIAVAARKPLFSVSVADVGTQAKHVEANLSKIFALAATWQAILLIDEADVFLESRGRGGVVQSTDKNALVSVFLRVLEYYQGIMFLTTNQIAEFDIAIPSRIHVAIQYQSLNEDQMQAIFKGFLDRLNQKGLIEDYRRIDDWLKEDVFQEGFDGRQIRNVVTTALSLARAEKKFKQGNGKLTKQHMKKAFNNVKRFKNDFQTQMERYKEAQGKMIK</sequence>
<feature type="compositionally biased region" description="Basic and acidic residues" evidence="1">
    <location>
        <begin position="95"/>
        <end position="115"/>
    </location>
</feature>
<evidence type="ECO:0000256" key="1">
    <source>
        <dbReference type="SAM" id="MobiDB-lite"/>
    </source>
</evidence>
<evidence type="ECO:0000259" key="2">
    <source>
        <dbReference type="SMART" id="SM00382"/>
    </source>
</evidence>
<keyword evidence="4" id="KW-1185">Reference proteome</keyword>
<dbReference type="Proteomes" id="UP001390339">
    <property type="component" value="Unassembled WGS sequence"/>
</dbReference>
<dbReference type="Pfam" id="PF23232">
    <property type="entry name" value="AAA_lid_13"/>
    <property type="match status" value="1"/>
</dbReference>
<gene>
    <name evidence="3" type="ORF">PGQ11_008127</name>
</gene>
<organism evidence="3 4">
    <name type="scientific">Apiospora arundinis</name>
    <dbReference type="NCBI Taxonomy" id="335852"/>
    <lineage>
        <taxon>Eukaryota</taxon>
        <taxon>Fungi</taxon>
        <taxon>Dikarya</taxon>
        <taxon>Ascomycota</taxon>
        <taxon>Pezizomycotina</taxon>
        <taxon>Sordariomycetes</taxon>
        <taxon>Xylariomycetidae</taxon>
        <taxon>Amphisphaeriales</taxon>
        <taxon>Apiosporaceae</taxon>
        <taxon>Apiospora</taxon>
    </lineage>
</organism>
<feature type="domain" description="AAA+ ATPase" evidence="2">
    <location>
        <begin position="563"/>
        <end position="693"/>
    </location>
</feature>
<dbReference type="Pfam" id="PF22942">
    <property type="entry name" value="DUF7025"/>
    <property type="match status" value="1"/>
</dbReference>